<sequence>MSKTRIRAVWGTAQSEYIKWICSSRMLIFLCALIFIDQFAVKPLVEISKQTGVKLGLFEPFIAITNSDVLLMIMPIVFITLIGDFPKNDGNMLFCVQRTWRVNWLLGQMLFLVMSSLTFMLGVILSTFLAAAGYLQWSEQWSATVTDYSRLFPENADSVAANLIPENLYYQYVPLRSAGNSAVLIFLLLLVCGLIMLVFAELRQKLLGVGINVFLLLAGGAAIYLETPIRWAFPCCNAIVKTHFTKFFRQQIYEISYSYIYFFSIIVSLILLSLVLLRKTNFLTAGEE</sequence>
<dbReference type="RefSeq" id="WP_038671205.1">
    <property type="nucleotide sequence ID" value="NZ_JAOQJZ010000013.1"/>
</dbReference>
<feature type="transmembrane region" description="Helical" evidence="1">
    <location>
        <begin position="178"/>
        <end position="199"/>
    </location>
</feature>
<organism evidence="2 3">
    <name type="scientific">Hominimerdicola aceti</name>
    <dbReference type="NCBI Taxonomy" id="2981726"/>
    <lineage>
        <taxon>Bacteria</taxon>
        <taxon>Bacillati</taxon>
        <taxon>Bacillota</taxon>
        <taxon>Clostridia</taxon>
        <taxon>Eubacteriales</taxon>
        <taxon>Oscillospiraceae</taxon>
        <taxon>Hominimerdicola</taxon>
    </lineage>
</organism>
<evidence type="ECO:0000313" key="2">
    <source>
        <dbReference type="EMBL" id="MCU6706520.1"/>
    </source>
</evidence>
<keyword evidence="1" id="KW-1133">Transmembrane helix</keyword>
<keyword evidence="1" id="KW-0472">Membrane</keyword>
<protein>
    <submittedName>
        <fullName evidence="2">Uncharacterized protein</fullName>
    </submittedName>
</protein>
<dbReference type="Proteomes" id="UP001208131">
    <property type="component" value="Unassembled WGS sequence"/>
</dbReference>
<proteinExistence type="predicted"/>
<feature type="transmembrane region" description="Helical" evidence="1">
    <location>
        <begin position="61"/>
        <end position="83"/>
    </location>
</feature>
<keyword evidence="1" id="KW-0812">Transmembrane</keyword>
<feature type="transmembrane region" description="Helical" evidence="1">
    <location>
        <begin position="259"/>
        <end position="277"/>
    </location>
</feature>
<evidence type="ECO:0000256" key="1">
    <source>
        <dbReference type="SAM" id="Phobius"/>
    </source>
</evidence>
<keyword evidence="3" id="KW-1185">Reference proteome</keyword>
<name>A0AAE3II94_9FIRM</name>
<dbReference type="EMBL" id="JAOQJZ010000013">
    <property type="protein sequence ID" value="MCU6706520.1"/>
    <property type="molecule type" value="Genomic_DNA"/>
</dbReference>
<dbReference type="AlphaFoldDB" id="A0AAE3II94"/>
<accession>A0AAE3II94</accession>
<reference evidence="2 3" key="1">
    <citation type="journal article" date="2021" name="ISME Commun">
        <title>Automated analysis of genomic sequences facilitates high-throughput and comprehensive description of bacteria.</title>
        <authorList>
            <person name="Hitch T.C.A."/>
        </authorList>
    </citation>
    <scope>NUCLEOTIDE SEQUENCE [LARGE SCALE GENOMIC DNA]</scope>
    <source>
        <strain evidence="2 3">Sanger_31</strain>
    </source>
</reference>
<evidence type="ECO:0000313" key="3">
    <source>
        <dbReference type="Proteomes" id="UP001208131"/>
    </source>
</evidence>
<gene>
    <name evidence="2" type="ORF">OCV57_11370</name>
</gene>
<feature type="transmembrane region" description="Helical" evidence="1">
    <location>
        <begin position="104"/>
        <end position="132"/>
    </location>
</feature>
<feature type="transmembrane region" description="Helical" evidence="1">
    <location>
        <begin position="20"/>
        <end position="41"/>
    </location>
</feature>
<comment type="caution">
    <text evidence="2">The sequence shown here is derived from an EMBL/GenBank/DDBJ whole genome shotgun (WGS) entry which is preliminary data.</text>
</comment>
<feature type="transmembrane region" description="Helical" evidence="1">
    <location>
        <begin position="206"/>
        <end position="225"/>
    </location>
</feature>